<accession>A0ABT6AG67</accession>
<evidence type="ECO:0000256" key="1">
    <source>
        <dbReference type="ARBA" id="ARBA00007613"/>
    </source>
</evidence>
<proteinExistence type="inferred from homology"/>
<dbReference type="NCBIfam" id="TIGR01845">
    <property type="entry name" value="outer_NodT"/>
    <property type="match status" value="1"/>
</dbReference>
<dbReference type="PROSITE" id="PS51257">
    <property type="entry name" value="PROKAR_LIPOPROTEIN"/>
    <property type="match status" value="1"/>
</dbReference>
<dbReference type="EMBL" id="JARJLM010000017">
    <property type="protein sequence ID" value="MDF3831601.1"/>
    <property type="molecule type" value="Genomic_DNA"/>
</dbReference>
<keyword evidence="2" id="KW-0812">Transmembrane</keyword>
<sequence>MNRHRLAPGLILVLSLGACAVGPDYRQPAMPHSPAFARAEARTDDAPQLPVNDAEFWHAFGDPQLSELIALSLAANHDLRVALARVDKDAAILRDVGLDRFPTVTASAQAGRERVSVYQSYGFPRTSRPFDASVNASWEIDLFGRVRRSIEAQRAEVAASSADFQAMQIVIVGEVANVYVDLRGAQEQLSVALANVENQRETLRIVGNRLDAGRGSNFDVARARAQLESTQARVPALRVRIAVDQHRLAVLTGQSPAALIADLDAPRPLPRIPEAIDPETPGELLRRRPDVAAAEERLHAATARIGVATADLYPRLSLGAMVGTFAFGPGAVFESGSATNSIVLGVDWSFLDIGRVRARIAASDAEAEGLLAQFQQTVLRALEDTENALVRFSRTRDEDAHLERAAAESAHAARLARARFQAGEISLYEVLDAERTQLRAQEAFADGRARSATAAVALYRALAGGWSQKLPQRDDLAAGSQGSR</sequence>
<dbReference type="Proteomes" id="UP001216674">
    <property type="component" value="Unassembled WGS sequence"/>
</dbReference>
<keyword evidence="2" id="KW-0449">Lipoprotein</keyword>
<gene>
    <name evidence="3" type="ORF">P3W85_01305</name>
</gene>
<dbReference type="Gene3D" id="2.20.200.10">
    <property type="entry name" value="Outer membrane efflux proteins (OEP)"/>
    <property type="match status" value="1"/>
</dbReference>
<evidence type="ECO:0000313" key="3">
    <source>
        <dbReference type="EMBL" id="MDF3831601.1"/>
    </source>
</evidence>
<dbReference type="PANTHER" id="PTHR30203">
    <property type="entry name" value="OUTER MEMBRANE CATION EFFLUX PROTEIN"/>
    <property type="match status" value="1"/>
</dbReference>
<comment type="caution">
    <text evidence="3">The sequence shown here is derived from an EMBL/GenBank/DDBJ whole genome shotgun (WGS) entry which is preliminary data.</text>
</comment>
<keyword evidence="2" id="KW-0472">Membrane</keyword>
<dbReference type="PANTHER" id="PTHR30203:SF25">
    <property type="entry name" value="OUTER MEMBRANE PROTEIN-RELATED"/>
    <property type="match status" value="1"/>
</dbReference>
<feature type="signal peptide" evidence="2">
    <location>
        <begin position="1"/>
        <end position="20"/>
    </location>
</feature>
<organism evidence="3 4">
    <name type="scientific">Cupriavidus basilensis</name>
    <dbReference type="NCBI Taxonomy" id="68895"/>
    <lineage>
        <taxon>Bacteria</taxon>
        <taxon>Pseudomonadati</taxon>
        <taxon>Pseudomonadota</taxon>
        <taxon>Betaproteobacteria</taxon>
        <taxon>Burkholderiales</taxon>
        <taxon>Burkholderiaceae</taxon>
        <taxon>Cupriavidus</taxon>
    </lineage>
</organism>
<dbReference type="RefSeq" id="WP_276263439.1">
    <property type="nucleotide sequence ID" value="NZ_JARJLM010000017.1"/>
</dbReference>
<evidence type="ECO:0000313" key="4">
    <source>
        <dbReference type="Proteomes" id="UP001216674"/>
    </source>
</evidence>
<dbReference type="InterPro" id="IPR003423">
    <property type="entry name" value="OMP_efflux"/>
</dbReference>
<comment type="subcellular location">
    <subcellularLocation>
        <location evidence="2">Cell membrane</location>
        <topology evidence="2">Lipid-anchor</topology>
    </subcellularLocation>
</comment>
<evidence type="ECO:0000256" key="2">
    <source>
        <dbReference type="RuleBase" id="RU362097"/>
    </source>
</evidence>
<keyword evidence="4" id="KW-1185">Reference proteome</keyword>
<reference evidence="3 4" key="1">
    <citation type="submission" date="2023-03" db="EMBL/GenBank/DDBJ databases">
        <title>Draft assemblies of triclosan tolerant bacteria isolated from returned activated sludge.</title>
        <authorList>
            <person name="Van Hamelsveld S."/>
        </authorList>
    </citation>
    <scope>NUCLEOTIDE SEQUENCE [LARGE SCALE GENOMIC DNA]</scope>
    <source>
        <strain evidence="3 4">GW210010_S58</strain>
    </source>
</reference>
<comment type="similarity">
    <text evidence="1 2">Belongs to the outer membrane factor (OMF) (TC 1.B.17) family.</text>
</comment>
<keyword evidence="2" id="KW-0732">Signal</keyword>
<name>A0ABT6AG67_9BURK</name>
<feature type="chain" id="PRO_5045001732" evidence="2">
    <location>
        <begin position="21"/>
        <end position="484"/>
    </location>
</feature>
<dbReference type="Pfam" id="PF02321">
    <property type="entry name" value="OEP"/>
    <property type="match status" value="2"/>
</dbReference>
<dbReference type="SUPFAM" id="SSF56954">
    <property type="entry name" value="Outer membrane efflux proteins (OEP)"/>
    <property type="match status" value="1"/>
</dbReference>
<dbReference type="InterPro" id="IPR010131">
    <property type="entry name" value="MdtP/NodT-like"/>
</dbReference>
<dbReference type="Gene3D" id="1.20.1600.10">
    <property type="entry name" value="Outer membrane efflux proteins (OEP)"/>
    <property type="match status" value="1"/>
</dbReference>
<protein>
    <submittedName>
        <fullName evidence="3">Efflux transporter outer membrane subunit</fullName>
    </submittedName>
</protein>
<keyword evidence="2" id="KW-1134">Transmembrane beta strand</keyword>
<keyword evidence="2" id="KW-0564">Palmitate</keyword>